<evidence type="ECO:0000313" key="6">
    <source>
        <dbReference type="EMBL" id="KAF0983798.1"/>
    </source>
</evidence>
<dbReference type="VEuPathDB" id="AmoebaDB:NfTy_006370"/>
<evidence type="ECO:0000256" key="2">
    <source>
        <dbReference type="ARBA" id="ARBA00022964"/>
    </source>
</evidence>
<keyword evidence="2" id="KW-0223">Dioxygenase</keyword>
<dbReference type="VEuPathDB" id="AmoebaDB:NF0016770"/>
<keyword evidence="7" id="KW-1185">Reference proteome</keyword>
<protein>
    <recommendedName>
        <fullName evidence="5">Aspartyl/asparaginy/proline hydroxylase domain-containing protein</fullName>
    </recommendedName>
</protein>
<dbReference type="RefSeq" id="XP_044568511.1">
    <property type="nucleotide sequence ID" value="XM_044711488.1"/>
</dbReference>
<feature type="domain" description="Aspartyl/asparaginy/proline hydroxylase" evidence="5">
    <location>
        <begin position="150"/>
        <end position="309"/>
    </location>
</feature>
<dbReference type="Pfam" id="PF05118">
    <property type="entry name" value="Asp_Arg_Hydrox"/>
    <property type="match status" value="1"/>
</dbReference>
<reference evidence="6 7" key="1">
    <citation type="journal article" date="2019" name="Sci. Rep.">
        <title>Nanopore sequencing improves the draft genome of the human pathogenic amoeba Naegleria fowleri.</title>
        <authorList>
            <person name="Liechti N."/>
            <person name="Schurch N."/>
            <person name="Bruggmann R."/>
            <person name="Wittwer M."/>
        </authorList>
    </citation>
    <scope>NUCLEOTIDE SEQUENCE [LARGE SCALE GENOMIC DNA]</scope>
    <source>
        <strain evidence="6 7">ATCC 30894</strain>
    </source>
</reference>
<gene>
    <name evidence="6" type="ORF">FDP41_007713</name>
</gene>
<organism evidence="6 7">
    <name type="scientific">Naegleria fowleri</name>
    <name type="common">Brain eating amoeba</name>
    <dbReference type="NCBI Taxonomy" id="5763"/>
    <lineage>
        <taxon>Eukaryota</taxon>
        <taxon>Discoba</taxon>
        <taxon>Heterolobosea</taxon>
        <taxon>Tetramitia</taxon>
        <taxon>Eutetramitia</taxon>
        <taxon>Vahlkampfiidae</taxon>
        <taxon>Naegleria</taxon>
    </lineage>
</organism>
<dbReference type="AlphaFoldDB" id="A0A6A5CE84"/>
<dbReference type="GO" id="GO:0051213">
    <property type="term" value="F:dioxygenase activity"/>
    <property type="evidence" value="ECO:0007669"/>
    <property type="project" value="UniProtKB-KW"/>
</dbReference>
<sequence>MSTHPQQPHHTNNNTNENDGTTENNADQTSSAILMNEPTEQEKKNNPDNNPITDQTVIKKKIKKLTEIHHDWHDGNDCTCCSRSFDNIIITTSNLHESDETMKKVYNTNRGAYWDWLGMDDMGKKCFYYRNDPFNREEYSNIGQFFDALESNFQIIRDELDNILKEEGQDFQAWPETICKTKGKWKVYPLGFAFGRDLTNEPTKCPRSVQLLSKLNKECNVHITTAGFSCLSSYCYISPHKGYCGYSNHCLRVHMGLRVPTSNHHGCAIRVGNIRHCWKEGVVFAFDDYITHEAYNFTNEDRYILLLDIRFRECEKFKFYQKPPLQLSPQQQNLLSLNLNNDDDDDDKCATMQDQSSVGSLIHNKWKGIGKNTTTTTSTANSHEPEEGRTFVILKEYITNDIECVNANYTNELKDMLRNVVDKHN</sequence>
<comment type="caution">
    <text evidence="6">The sequence shown here is derived from an EMBL/GenBank/DDBJ whole genome shotgun (WGS) entry which is preliminary data.</text>
</comment>
<evidence type="ECO:0000313" key="7">
    <source>
        <dbReference type="Proteomes" id="UP000444721"/>
    </source>
</evidence>
<comment type="similarity">
    <text evidence="1">Belongs to the aspartyl/asparaginyl beta-hydroxylase family.</text>
</comment>
<dbReference type="GeneID" id="68114931"/>
<dbReference type="InterPro" id="IPR027443">
    <property type="entry name" value="IPNS-like_sf"/>
</dbReference>
<proteinExistence type="inferred from homology"/>
<dbReference type="OrthoDB" id="438431at2759"/>
<evidence type="ECO:0000256" key="4">
    <source>
        <dbReference type="SAM" id="MobiDB-lite"/>
    </source>
</evidence>
<dbReference type="PANTHER" id="PTHR46332:SF5">
    <property type="entry name" value="ASPARTATE BETA-HYDROXYLASE DOMAIN CONTAINING 2"/>
    <property type="match status" value="1"/>
</dbReference>
<name>A0A6A5CE84_NAEFO</name>
<dbReference type="Proteomes" id="UP000444721">
    <property type="component" value="Unassembled WGS sequence"/>
</dbReference>
<feature type="compositionally biased region" description="Low complexity" evidence="4">
    <location>
        <begin position="11"/>
        <end position="25"/>
    </location>
</feature>
<dbReference type="GO" id="GO:0016020">
    <property type="term" value="C:membrane"/>
    <property type="evidence" value="ECO:0007669"/>
    <property type="project" value="TreeGrafter"/>
</dbReference>
<dbReference type="PANTHER" id="PTHR46332">
    <property type="entry name" value="ASPARTATE BETA-HYDROXYLASE DOMAIN-CONTAINING PROTEIN 2"/>
    <property type="match status" value="1"/>
</dbReference>
<dbReference type="InterPro" id="IPR007803">
    <property type="entry name" value="Asp/Arg/Pro-Hydrxlase"/>
</dbReference>
<keyword evidence="3" id="KW-0560">Oxidoreductase</keyword>
<dbReference type="VEuPathDB" id="AmoebaDB:FDP41_007713"/>
<evidence type="ECO:0000256" key="1">
    <source>
        <dbReference type="ARBA" id="ARBA00007730"/>
    </source>
</evidence>
<dbReference type="EMBL" id="VFQX01000004">
    <property type="protein sequence ID" value="KAF0983798.1"/>
    <property type="molecule type" value="Genomic_DNA"/>
</dbReference>
<evidence type="ECO:0000256" key="3">
    <source>
        <dbReference type="ARBA" id="ARBA00023002"/>
    </source>
</evidence>
<feature type="region of interest" description="Disordered" evidence="4">
    <location>
        <begin position="1"/>
        <end position="54"/>
    </location>
</feature>
<dbReference type="InterPro" id="IPR051821">
    <property type="entry name" value="Asp/Asn_beta-hydroxylase"/>
</dbReference>
<dbReference type="Gene3D" id="2.60.120.330">
    <property type="entry name" value="B-lactam Antibiotic, Isopenicillin N Synthase, Chain"/>
    <property type="match status" value="1"/>
</dbReference>
<evidence type="ECO:0000259" key="5">
    <source>
        <dbReference type="Pfam" id="PF05118"/>
    </source>
</evidence>
<accession>A0A6A5CE84</accession>
<dbReference type="SUPFAM" id="SSF51197">
    <property type="entry name" value="Clavaminate synthase-like"/>
    <property type="match status" value="1"/>
</dbReference>
<dbReference type="OMA" id="THEAYNF"/>
<feature type="compositionally biased region" description="Polar residues" evidence="4">
    <location>
        <begin position="1"/>
        <end position="10"/>
    </location>
</feature>